<comment type="caution">
    <text evidence="1">The sequence shown here is derived from an EMBL/GenBank/DDBJ whole genome shotgun (WGS) entry which is preliminary data.</text>
</comment>
<sequence>MHDDSYGGKAVVFYRSRWLGWSTIMAGSGSTFGCRVSI</sequence>
<dbReference type="AlphaFoldDB" id="A0A1V3XDX7"/>
<name>A0A1V3XDX7_MYCKA</name>
<organism evidence="1 2">
    <name type="scientific">Mycobacterium kansasii</name>
    <dbReference type="NCBI Taxonomy" id="1768"/>
    <lineage>
        <taxon>Bacteria</taxon>
        <taxon>Bacillati</taxon>
        <taxon>Actinomycetota</taxon>
        <taxon>Actinomycetes</taxon>
        <taxon>Mycobacteriales</taxon>
        <taxon>Mycobacteriaceae</taxon>
        <taxon>Mycobacterium</taxon>
    </lineage>
</organism>
<protein>
    <submittedName>
        <fullName evidence="1">Uncharacterized protein</fullName>
    </submittedName>
</protein>
<proteinExistence type="predicted"/>
<reference evidence="1 2" key="1">
    <citation type="submission" date="2017-02" db="EMBL/GenBank/DDBJ databases">
        <title>Complete genome sequences of Mycobacterium kansasii strains isolated from rhesus macaques.</title>
        <authorList>
            <person name="Panda A."/>
            <person name="Nagaraj S."/>
            <person name="Zhao X."/>
            <person name="Tettelin H."/>
            <person name="Detolla L.J."/>
        </authorList>
    </citation>
    <scope>NUCLEOTIDE SEQUENCE [LARGE SCALE GENOMIC DNA]</scope>
    <source>
        <strain evidence="1 2">11-3469</strain>
    </source>
</reference>
<evidence type="ECO:0000313" key="2">
    <source>
        <dbReference type="Proteomes" id="UP000188532"/>
    </source>
</evidence>
<dbReference type="Proteomes" id="UP000188532">
    <property type="component" value="Unassembled WGS sequence"/>
</dbReference>
<evidence type="ECO:0000313" key="1">
    <source>
        <dbReference type="EMBL" id="OOK77419.1"/>
    </source>
</evidence>
<dbReference type="EMBL" id="MVBN01000003">
    <property type="protein sequence ID" value="OOK77419.1"/>
    <property type="molecule type" value="Genomic_DNA"/>
</dbReference>
<accession>A0A1V3XDX7</accession>
<gene>
    <name evidence="1" type="ORF">BZL29_3867</name>
</gene>